<dbReference type="Proteomes" id="UP001595075">
    <property type="component" value="Unassembled WGS sequence"/>
</dbReference>
<name>A0ABR4CW93_9HELO</name>
<comment type="caution">
    <text evidence="4">The sequence shown here is derived from an EMBL/GenBank/DDBJ whole genome shotgun (WGS) entry which is preliminary data.</text>
</comment>
<keyword evidence="5" id="KW-1185">Reference proteome</keyword>
<dbReference type="Gene3D" id="3.40.50.720">
    <property type="entry name" value="NAD(P)-binding Rossmann-like Domain"/>
    <property type="match status" value="1"/>
</dbReference>
<dbReference type="PANTHER" id="PTHR24320:SF252">
    <property type="entry name" value="DEHYDROGENASE_REDUCTASE FAMILY PROTEIN, PUTATIVE (AFU_ORTHOLOGUE AFUA_3G08550)-RELATED"/>
    <property type="match status" value="1"/>
</dbReference>
<organism evidence="4 5">
    <name type="scientific">Oculimacula yallundae</name>
    <dbReference type="NCBI Taxonomy" id="86028"/>
    <lineage>
        <taxon>Eukaryota</taxon>
        <taxon>Fungi</taxon>
        <taxon>Dikarya</taxon>
        <taxon>Ascomycota</taxon>
        <taxon>Pezizomycotina</taxon>
        <taxon>Leotiomycetes</taxon>
        <taxon>Helotiales</taxon>
        <taxon>Ploettnerulaceae</taxon>
        <taxon>Oculimacula</taxon>
    </lineage>
</organism>
<proteinExistence type="inferred from homology"/>
<gene>
    <name evidence="4" type="ORF">VTL71DRAFT_10663</name>
</gene>
<dbReference type="InterPro" id="IPR036291">
    <property type="entry name" value="NAD(P)-bd_dom_sf"/>
</dbReference>
<dbReference type="InterPro" id="IPR002347">
    <property type="entry name" value="SDR_fam"/>
</dbReference>
<reference evidence="4 5" key="1">
    <citation type="journal article" date="2024" name="Commun. Biol.">
        <title>Comparative genomic analysis of thermophilic fungi reveals convergent evolutionary adaptations and gene losses.</title>
        <authorList>
            <person name="Steindorff A.S."/>
            <person name="Aguilar-Pontes M.V."/>
            <person name="Robinson A.J."/>
            <person name="Andreopoulos B."/>
            <person name="LaButti K."/>
            <person name="Kuo A."/>
            <person name="Mondo S."/>
            <person name="Riley R."/>
            <person name="Otillar R."/>
            <person name="Haridas S."/>
            <person name="Lipzen A."/>
            <person name="Grimwood J."/>
            <person name="Schmutz J."/>
            <person name="Clum A."/>
            <person name="Reid I.D."/>
            <person name="Moisan M.C."/>
            <person name="Butler G."/>
            <person name="Nguyen T.T.M."/>
            <person name="Dewar K."/>
            <person name="Conant G."/>
            <person name="Drula E."/>
            <person name="Henrissat B."/>
            <person name="Hansel C."/>
            <person name="Singer S."/>
            <person name="Hutchinson M.I."/>
            <person name="de Vries R.P."/>
            <person name="Natvig D.O."/>
            <person name="Powell A.J."/>
            <person name="Tsang A."/>
            <person name="Grigoriev I.V."/>
        </authorList>
    </citation>
    <scope>NUCLEOTIDE SEQUENCE [LARGE SCALE GENOMIC DNA]</scope>
    <source>
        <strain evidence="4 5">CBS 494.80</strain>
    </source>
</reference>
<dbReference type="PANTHER" id="PTHR24320">
    <property type="entry name" value="RETINOL DEHYDROGENASE"/>
    <property type="match status" value="1"/>
</dbReference>
<dbReference type="SUPFAM" id="SSF51735">
    <property type="entry name" value="NAD(P)-binding Rossmann-fold domains"/>
    <property type="match status" value="1"/>
</dbReference>
<evidence type="ECO:0000256" key="3">
    <source>
        <dbReference type="ARBA" id="ARBA00023002"/>
    </source>
</evidence>
<sequence length="345" mass="36990">MLKLASVIYANKFSPTPLPPAGTFSGQTILITGGSAGLGLATAVHFLNLSAAKVIITARTALKGATAKAAIESQIHIPEAEAGVVEVRILDMGRFEGIKRFADEVKRDVESVDYVLLNAGVMARGFRVGEEGYEETLAVNCLGTALLGILLLPWLKIAGQGKGHLGVVTSGLHRGVELSKLPEKAIFAFYTKEENWPTGNPNMYAISKLLIQYCVNEISKLAVDASGTVQVIVNPMCPGMVKSSLGRDNKTNALMGVAVDTFMTIAAKSTEVGAVRLVVPALTTKEENGKYISNSQTHEDYLDTVQKNVLGPEGQEKQKQVWEEVLSILEQKVPEVRQIVNDATA</sequence>
<keyword evidence="2" id="KW-0521">NADP</keyword>
<evidence type="ECO:0000256" key="2">
    <source>
        <dbReference type="ARBA" id="ARBA00022857"/>
    </source>
</evidence>
<dbReference type="EMBL" id="JAZHXI010000003">
    <property type="protein sequence ID" value="KAL2073339.1"/>
    <property type="molecule type" value="Genomic_DNA"/>
</dbReference>
<dbReference type="Pfam" id="PF00106">
    <property type="entry name" value="adh_short"/>
    <property type="match status" value="1"/>
</dbReference>
<evidence type="ECO:0000313" key="4">
    <source>
        <dbReference type="EMBL" id="KAL2073339.1"/>
    </source>
</evidence>
<comment type="similarity">
    <text evidence="1">Belongs to the short-chain dehydrogenases/reductases (SDR) family.</text>
</comment>
<protein>
    <submittedName>
        <fullName evidence="4">Uncharacterized protein</fullName>
    </submittedName>
</protein>
<evidence type="ECO:0000256" key="1">
    <source>
        <dbReference type="ARBA" id="ARBA00006484"/>
    </source>
</evidence>
<accession>A0ABR4CW93</accession>
<evidence type="ECO:0000313" key="5">
    <source>
        <dbReference type="Proteomes" id="UP001595075"/>
    </source>
</evidence>
<keyword evidence="3" id="KW-0560">Oxidoreductase</keyword>
<dbReference type="PRINTS" id="PR00081">
    <property type="entry name" value="GDHRDH"/>
</dbReference>